<keyword evidence="4" id="KW-1185">Reference proteome</keyword>
<dbReference type="EnsemblPlants" id="KQJ95752">
    <property type="protein sequence ID" value="KQJ95752"/>
    <property type="gene ID" value="BRADI_3g18825v3"/>
</dbReference>
<dbReference type="Gramene" id="KQJ95752">
    <property type="protein sequence ID" value="KQJ95752"/>
    <property type="gene ID" value="BRADI_3g18825v3"/>
</dbReference>
<feature type="region of interest" description="Disordered" evidence="1">
    <location>
        <begin position="393"/>
        <end position="414"/>
    </location>
</feature>
<protein>
    <recommendedName>
        <fullName evidence="5">DUF4283 domain-containing protein</fullName>
    </recommendedName>
</protein>
<dbReference type="InterPro" id="IPR036875">
    <property type="entry name" value="Znf_CCHC_sf"/>
</dbReference>
<dbReference type="GO" id="GO:0008270">
    <property type="term" value="F:zinc ion binding"/>
    <property type="evidence" value="ECO:0007669"/>
    <property type="project" value="InterPro"/>
</dbReference>
<dbReference type="GO" id="GO:0003676">
    <property type="term" value="F:nucleic acid binding"/>
    <property type="evidence" value="ECO:0007669"/>
    <property type="project" value="InterPro"/>
</dbReference>
<dbReference type="PANTHER" id="PTHR33087">
    <property type="entry name" value="OS07G0539200 PROTEIN"/>
    <property type="match status" value="1"/>
</dbReference>
<dbReference type="RefSeq" id="XP_024317820.1">
    <property type="nucleotide sequence ID" value="XM_024462052.1"/>
</dbReference>
<evidence type="ECO:0000313" key="3">
    <source>
        <dbReference type="EnsemblPlants" id="KQJ95752"/>
    </source>
</evidence>
<evidence type="ECO:0008006" key="5">
    <source>
        <dbReference type="Google" id="ProtNLM"/>
    </source>
</evidence>
<dbReference type="InterPro" id="IPR053253">
    <property type="entry name" value="Sex_diff_modulator"/>
</dbReference>
<dbReference type="Proteomes" id="UP000008810">
    <property type="component" value="Chromosome 3"/>
</dbReference>
<reference evidence="2" key="2">
    <citation type="submission" date="2017-06" db="EMBL/GenBank/DDBJ databases">
        <title>WGS assembly of Brachypodium distachyon.</title>
        <authorList>
            <consortium name="The International Brachypodium Initiative"/>
            <person name="Lucas S."/>
            <person name="Harmon-Smith M."/>
            <person name="Lail K."/>
            <person name="Tice H."/>
            <person name="Grimwood J."/>
            <person name="Bruce D."/>
            <person name="Barry K."/>
            <person name="Shu S."/>
            <person name="Lindquist E."/>
            <person name="Wang M."/>
            <person name="Pitluck S."/>
            <person name="Vogel J.P."/>
            <person name="Garvin D.F."/>
            <person name="Mockler T.C."/>
            <person name="Schmutz J."/>
            <person name="Rokhsar D."/>
            <person name="Bevan M.W."/>
        </authorList>
    </citation>
    <scope>NUCLEOTIDE SEQUENCE</scope>
    <source>
        <strain evidence="2">Bd21</strain>
    </source>
</reference>
<gene>
    <name evidence="3" type="primary">LOC112271852</name>
    <name evidence="2" type="ORF">BRADI_3g18825v3</name>
</gene>
<reference evidence="3" key="3">
    <citation type="submission" date="2018-08" db="UniProtKB">
        <authorList>
            <consortium name="EnsemblPlants"/>
        </authorList>
    </citation>
    <scope>IDENTIFICATION</scope>
    <source>
        <strain evidence="3">cv. Bd21</strain>
    </source>
</reference>
<feature type="compositionally biased region" description="Low complexity" evidence="1">
    <location>
        <begin position="397"/>
        <end position="411"/>
    </location>
</feature>
<name>A0A0Q3JBQ7_BRADI</name>
<dbReference type="EMBL" id="CM000882">
    <property type="protein sequence ID" value="KQJ95752.1"/>
    <property type="molecule type" value="Genomic_DNA"/>
</dbReference>
<feature type="region of interest" description="Disordered" evidence="1">
    <location>
        <begin position="54"/>
        <end position="77"/>
    </location>
</feature>
<evidence type="ECO:0000313" key="2">
    <source>
        <dbReference type="EMBL" id="KQJ95752.1"/>
    </source>
</evidence>
<proteinExistence type="predicted"/>
<feature type="compositionally biased region" description="Low complexity" evidence="1">
    <location>
        <begin position="471"/>
        <end position="483"/>
    </location>
</feature>
<dbReference type="SUPFAM" id="SSF57756">
    <property type="entry name" value="Retrovirus zinc finger-like domains"/>
    <property type="match status" value="1"/>
</dbReference>
<organism evidence="2">
    <name type="scientific">Brachypodium distachyon</name>
    <name type="common">Purple false brome</name>
    <name type="synonym">Trachynia distachya</name>
    <dbReference type="NCBI Taxonomy" id="15368"/>
    <lineage>
        <taxon>Eukaryota</taxon>
        <taxon>Viridiplantae</taxon>
        <taxon>Streptophyta</taxon>
        <taxon>Embryophyta</taxon>
        <taxon>Tracheophyta</taxon>
        <taxon>Spermatophyta</taxon>
        <taxon>Magnoliopsida</taxon>
        <taxon>Liliopsida</taxon>
        <taxon>Poales</taxon>
        <taxon>Poaceae</taxon>
        <taxon>BOP clade</taxon>
        <taxon>Pooideae</taxon>
        <taxon>Stipodae</taxon>
        <taxon>Brachypodieae</taxon>
        <taxon>Brachypodium</taxon>
    </lineage>
</organism>
<evidence type="ECO:0000256" key="1">
    <source>
        <dbReference type="SAM" id="MobiDB-lite"/>
    </source>
</evidence>
<feature type="region of interest" description="Disordered" evidence="1">
    <location>
        <begin position="452"/>
        <end position="522"/>
    </location>
</feature>
<dbReference type="OrthoDB" id="696926at2759"/>
<evidence type="ECO:0000313" key="4">
    <source>
        <dbReference type="Proteomes" id="UP000008810"/>
    </source>
</evidence>
<dbReference type="Gene3D" id="4.10.60.10">
    <property type="entry name" value="Zinc finger, CCHC-type"/>
    <property type="match status" value="1"/>
</dbReference>
<dbReference type="RefSeq" id="XP_024317819.1">
    <property type="nucleotide sequence ID" value="XM_024462051.1"/>
</dbReference>
<dbReference type="PANTHER" id="PTHR33087:SF49">
    <property type="entry name" value="DUF4283 DOMAIN-CONTAINING PROTEIN"/>
    <property type="match status" value="1"/>
</dbReference>
<reference evidence="2 3" key="1">
    <citation type="journal article" date="2010" name="Nature">
        <title>Genome sequencing and analysis of the model grass Brachypodium distachyon.</title>
        <authorList>
            <consortium name="International Brachypodium Initiative"/>
        </authorList>
    </citation>
    <scope>NUCLEOTIDE SEQUENCE [LARGE SCALE GENOMIC DNA]</scope>
    <source>
        <strain evidence="2">Bd21</strain>
        <strain evidence="3">cv. Bd21</strain>
    </source>
</reference>
<dbReference type="ExpressionAtlas" id="A0A0Q3JBQ7">
    <property type="expression patterns" value="baseline"/>
</dbReference>
<dbReference type="GeneID" id="112271852"/>
<sequence>MRIRACLRCPLRTSRWCSAPAFNRSWSAPYRPRLLRLQPRMECPGPWWSRGAAGEAAPPPLSESQPRLPMPPAGNLRRAPRPFVDHEAFLRRFRGRCFRCLSTDHRRADCRDPPRCIDCWQWGHLASSGRCKAGEPATHRLPVHRRLRFPAPPPTAAMISRALTKPAPSRSGFSHSIVMASRNIEQQVFSLCSRGVLVTAVPPLHSATPILVDREIEKALNIPSHTLRVTKHLPKDFYIPFDAPAHCNRAVALGRIDIDGTPFLLRPWRESEHGILQTYPLHVRVVIEKMPLHLWSVEGAESVLNKNMIVDRLDSRTFAKEDTKLFSCWVWCWSPDHIPCAHTFTVFPAGAGRAEEMHGHSPPRRPVAPPPEGLHFNALIHIEMVEDWTVVVPRSPPSRQSGLPSSSSGESPPYPAIQRYTWYLGVPDGEEPSLSDRRRLHDACRAPLLDARRDDAGDEGDCDRRRRRATPPRNDAARAAAPTSSGVGRSCRRSQNPTSHRRRGWAASPREELPPPPPLPKH</sequence>
<accession>A0A0Q3JBQ7</accession>
<dbReference type="AlphaFoldDB" id="A0A0Q3JBQ7"/>